<dbReference type="Pfam" id="PF02687">
    <property type="entry name" value="FtsX"/>
    <property type="match status" value="1"/>
</dbReference>
<evidence type="ECO:0000256" key="8">
    <source>
        <dbReference type="ARBA" id="ARBA00023136"/>
    </source>
</evidence>
<evidence type="ECO:0000256" key="2">
    <source>
        <dbReference type="ARBA" id="ARBA00007379"/>
    </source>
</evidence>
<accession>A0A2P1PXT9</accession>
<keyword evidence="5" id="KW-0132">Cell division</keyword>
<reference evidence="13 14" key="1">
    <citation type="submission" date="2018-03" db="EMBL/GenBank/DDBJ databases">
        <title>Ahniella affigens gen. nov., sp. nov., a gammaproteobacterium isolated from sandy soil near a stream.</title>
        <authorList>
            <person name="Ko Y."/>
            <person name="Kim J.-H."/>
        </authorList>
    </citation>
    <scope>NUCLEOTIDE SEQUENCE [LARGE SCALE GENOMIC DNA]</scope>
    <source>
        <strain evidence="13 14">D13</strain>
    </source>
</reference>
<gene>
    <name evidence="13" type="ORF">C7S18_21935</name>
</gene>
<evidence type="ECO:0000313" key="13">
    <source>
        <dbReference type="EMBL" id="AVP99671.1"/>
    </source>
</evidence>
<keyword evidence="9" id="KW-0131">Cell cycle</keyword>
<dbReference type="Pfam" id="PF18075">
    <property type="entry name" value="FtsX_ECD"/>
    <property type="match status" value="1"/>
</dbReference>
<evidence type="ECO:0000256" key="3">
    <source>
        <dbReference type="ARBA" id="ARBA00021907"/>
    </source>
</evidence>
<keyword evidence="4" id="KW-1003">Cell membrane</keyword>
<dbReference type="EMBL" id="CP027860">
    <property type="protein sequence ID" value="AVP99671.1"/>
    <property type="molecule type" value="Genomic_DNA"/>
</dbReference>
<protein>
    <recommendedName>
        <fullName evidence="3">Cell division protein FtsX</fullName>
    </recommendedName>
</protein>
<dbReference type="GO" id="GO:0051301">
    <property type="term" value="P:cell division"/>
    <property type="evidence" value="ECO:0007669"/>
    <property type="project" value="UniProtKB-KW"/>
</dbReference>
<evidence type="ECO:0000256" key="10">
    <source>
        <dbReference type="SAM" id="Phobius"/>
    </source>
</evidence>
<evidence type="ECO:0000256" key="5">
    <source>
        <dbReference type="ARBA" id="ARBA00022618"/>
    </source>
</evidence>
<evidence type="ECO:0000259" key="12">
    <source>
        <dbReference type="Pfam" id="PF18075"/>
    </source>
</evidence>
<dbReference type="KEGG" id="xba:C7S18_21935"/>
<dbReference type="PANTHER" id="PTHR47755:SF1">
    <property type="entry name" value="CELL DIVISION PROTEIN FTSX"/>
    <property type="match status" value="1"/>
</dbReference>
<feature type="transmembrane region" description="Helical" evidence="10">
    <location>
        <begin position="239"/>
        <end position="264"/>
    </location>
</feature>
<dbReference type="InterPro" id="IPR003838">
    <property type="entry name" value="ABC3_permease_C"/>
</dbReference>
<keyword evidence="14" id="KW-1185">Reference proteome</keyword>
<evidence type="ECO:0000256" key="6">
    <source>
        <dbReference type="ARBA" id="ARBA00022692"/>
    </source>
</evidence>
<proteinExistence type="inferred from homology"/>
<dbReference type="RefSeq" id="WP_106893587.1">
    <property type="nucleotide sequence ID" value="NZ_CP027860.1"/>
</dbReference>
<evidence type="ECO:0000313" key="14">
    <source>
        <dbReference type="Proteomes" id="UP000241074"/>
    </source>
</evidence>
<evidence type="ECO:0000256" key="4">
    <source>
        <dbReference type="ARBA" id="ARBA00022475"/>
    </source>
</evidence>
<feature type="transmembrane region" description="Helical" evidence="10">
    <location>
        <begin position="276"/>
        <end position="303"/>
    </location>
</feature>
<comment type="similarity">
    <text evidence="2">Belongs to the ABC-4 integral membrane protein family. FtsX subfamily.</text>
</comment>
<evidence type="ECO:0000256" key="9">
    <source>
        <dbReference type="ARBA" id="ARBA00023306"/>
    </source>
</evidence>
<evidence type="ECO:0000256" key="7">
    <source>
        <dbReference type="ARBA" id="ARBA00022989"/>
    </source>
</evidence>
<feature type="transmembrane region" description="Helical" evidence="10">
    <location>
        <begin position="187"/>
        <end position="210"/>
    </location>
</feature>
<feature type="transmembrane region" description="Helical" evidence="10">
    <location>
        <begin position="43"/>
        <end position="62"/>
    </location>
</feature>
<dbReference type="PANTHER" id="PTHR47755">
    <property type="entry name" value="CELL DIVISION PROTEIN FTSX"/>
    <property type="match status" value="1"/>
</dbReference>
<feature type="domain" description="ABC3 transporter permease C-terminal" evidence="11">
    <location>
        <begin position="195"/>
        <end position="307"/>
    </location>
</feature>
<keyword evidence="7 10" id="KW-1133">Transmembrane helix</keyword>
<feature type="domain" description="FtsX extracellular" evidence="12">
    <location>
        <begin position="83"/>
        <end position="167"/>
    </location>
</feature>
<evidence type="ECO:0000259" key="11">
    <source>
        <dbReference type="Pfam" id="PF02687"/>
    </source>
</evidence>
<evidence type="ECO:0000256" key="1">
    <source>
        <dbReference type="ARBA" id="ARBA00004651"/>
    </source>
</evidence>
<dbReference type="OrthoDB" id="9813411at2"/>
<dbReference type="InterPro" id="IPR040690">
    <property type="entry name" value="FtsX_ECD"/>
</dbReference>
<name>A0A2P1PXT9_9GAMM</name>
<keyword evidence="8 10" id="KW-0472">Membrane</keyword>
<sequence>MSADTEQGGARRIRGAGDFWQNLGQQHRDALQRAWTRLRRAPVSAAMGVLLIGFAWLLPLLVHWLERNLGAMTDALAASHGAQVFLNVDLDEAQAEALAQRWRQDFPNLRTQVISRSDGLKELGGLPGFRSIDSLVGDNPLPVVISLDVDDSASLPEILDQLKGDPGSDFIQSDALLKQKLKHLQVFVARAAWIAWLLALTGALLISIHLSRMAVNADRDEISVAYWLGASDAYIRRPLLYGGVLQGFIGAGLAAILVLSLVAATHRALLEFSQQFAGNLVLLGPAPAMLLTVLGVATVLGWLGAFVCTSIDLGQLGQTREDSE</sequence>
<dbReference type="GO" id="GO:0005886">
    <property type="term" value="C:plasma membrane"/>
    <property type="evidence" value="ECO:0007669"/>
    <property type="project" value="UniProtKB-SubCell"/>
</dbReference>
<dbReference type="InterPro" id="IPR004513">
    <property type="entry name" value="FtsX"/>
</dbReference>
<dbReference type="GO" id="GO:0032153">
    <property type="term" value="C:cell division site"/>
    <property type="evidence" value="ECO:0007669"/>
    <property type="project" value="TreeGrafter"/>
</dbReference>
<dbReference type="AlphaFoldDB" id="A0A2P1PXT9"/>
<comment type="subcellular location">
    <subcellularLocation>
        <location evidence="1">Cell membrane</location>
        <topology evidence="1">Multi-pass membrane protein</topology>
    </subcellularLocation>
</comment>
<reference evidence="13 14" key="2">
    <citation type="submission" date="2018-03" db="EMBL/GenBank/DDBJ databases">
        <authorList>
            <person name="Keele B.F."/>
        </authorList>
    </citation>
    <scope>NUCLEOTIDE SEQUENCE [LARGE SCALE GENOMIC DNA]</scope>
    <source>
        <strain evidence="13 14">D13</strain>
    </source>
</reference>
<organism evidence="13 14">
    <name type="scientific">Ahniella affigens</name>
    <dbReference type="NCBI Taxonomy" id="2021234"/>
    <lineage>
        <taxon>Bacteria</taxon>
        <taxon>Pseudomonadati</taxon>
        <taxon>Pseudomonadota</taxon>
        <taxon>Gammaproteobacteria</taxon>
        <taxon>Lysobacterales</taxon>
        <taxon>Rhodanobacteraceae</taxon>
        <taxon>Ahniella</taxon>
    </lineage>
</organism>
<dbReference type="Proteomes" id="UP000241074">
    <property type="component" value="Chromosome"/>
</dbReference>
<keyword evidence="6 10" id="KW-0812">Transmembrane</keyword>